<organism evidence="1 2">
    <name type="scientific">Paenibacillus sepulcri</name>
    <dbReference type="NCBI Taxonomy" id="359917"/>
    <lineage>
        <taxon>Bacteria</taxon>
        <taxon>Bacillati</taxon>
        <taxon>Bacillota</taxon>
        <taxon>Bacilli</taxon>
        <taxon>Bacillales</taxon>
        <taxon>Paenibacillaceae</taxon>
        <taxon>Paenibacillus</taxon>
    </lineage>
</organism>
<feature type="non-terminal residue" evidence="1">
    <location>
        <position position="1"/>
    </location>
</feature>
<protein>
    <submittedName>
        <fullName evidence="1">Uncharacterized protein</fullName>
    </submittedName>
</protein>
<evidence type="ECO:0000313" key="1">
    <source>
        <dbReference type="EMBL" id="MBW7453668.1"/>
    </source>
</evidence>
<dbReference type="EMBL" id="JAHZIK010000101">
    <property type="protein sequence ID" value="MBW7453668.1"/>
    <property type="molecule type" value="Genomic_DNA"/>
</dbReference>
<proteinExistence type="predicted"/>
<name>A0ABS7BYE1_9BACL</name>
<accession>A0ABS7BYE1</accession>
<comment type="caution">
    <text evidence="1">The sequence shown here is derived from an EMBL/GenBank/DDBJ whole genome shotgun (WGS) entry which is preliminary data.</text>
</comment>
<keyword evidence="2" id="KW-1185">Reference proteome</keyword>
<gene>
    <name evidence="1" type="ORF">K0U00_06415</name>
</gene>
<sequence length="180" mass="19555">VWHTMEGSRISGKNFEEKTKSLGTAQTDVNGRLSYDFPVPDDLGGVPHRIELKVAGVTYAETYLSITPSIAKITPTSGPAGTEITVQIKGVGWTEYDNAYYLDYDNAYLGYMCGFNSQGTVTFTIFASGEPGYHILDLYPGIYKGKQANPDVYVAPQLTYGEDHPGSAIPAIRLGVTITE</sequence>
<reference evidence="1 2" key="1">
    <citation type="submission" date="2021-07" db="EMBL/GenBank/DDBJ databases">
        <title>Paenibacillus radiodurans sp. nov., isolated from the southeastern edge of Tengger Desert.</title>
        <authorList>
            <person name="Zhang G."/>
        </authorList>
    </citation>
    <scope>NUCLEOTIDE SEQUENCE [LARGE SCALE GENOMIC DNA]</scope>
    <source>
        <strain evidence="1 2">CCM 7311</strain>
    </source>
</reference>
<evidence type="ECO:0000313" key="2">
    <source>
        <dbReference type="Proteomes" id="UP001519887"/>
    </source>
</evidence>
<dbReference type="Proteomes" id="UP001519887">
    <property type="component" value="Unassembled WGS sequence"/>
</dbReference>